<sequence>MAEADREQWGYVPFEHVGPLRFGMSEAEAVVAMEAAGFTCEKETRQGHITGKVTCRRPTARGMEPDVTAYFVDHLDAKGLTCLTVDGRGGPQVTWEGVKLIGRVPSQLTAEFLACVEERDLGFGISAQGDVFPVDQGFIPATQRAGDAVVTRAMFANPEGWAFTVGDCIPEEAWDVR</sequence>
<proteinExistence type="predicted"/>
<organism evidence="1 2">
    <name type="scientific">Streptomyces cremeus</name>
    <dbReference type="NCBI Taxonomy" id="66881"/>
    <lineage>
        <taxon>Bacteria</taxon>
        <taxon>Bacillati</taxon>
        <taxon>Actinomycetota</taxon>
        <taxon>Actinomycetes</taxon>
        <taxon>Kitasatosporales</taxon>
        <taxon>Streptomycetaceae</taxon>
        <taxon>Streptomyces</taxon>
    </lineage>
</organism>
<evidence type="ECO:0000313" key="1">
    <source>
        <dbReference type="EMBL" id="MFB9520907.1"/>
    </source>
</evidence>
<protein>
    <submittedName>
        <fullName evidence="1">Uncharacterized protein</fullName>
    </submittedName>
</protein>
<keyword evidence="2" id="KW-1185">Reference proteome</keyword>
<accession>A0ABV5PCI2</accession>
<name>A0ABV5PCI2_STRCM</name>
<comment type="caution">
    <text evidence="1">The sequence shown here is derived from an EMBL/GenBank/DDBJ whole genome shotgun (WGS) entry which is preliminary data.</text>
</comment>
<evidence type="ECO:0000313" key="2">
    <source>
        <dbReference type="Proteomes" id="UP001589718"/>
    </source>
</evidence>
<dbReference type="EMBL" id="JBHMCR010000006">
    <property type="protein sequence ID" value="MFB9520907.1"/>
    <property type="molecule type" value="Genomic_DNA"/>
</dbReference>
<gene>
    <name evidence="1" type="ORF">ACFFTU_13185</name>
</gene>
<dbReference type="RefSeq" id="WP_345223370.1">
    <property type="nucleotide sequence ID" value="NZ_BAAAXE010000013.1"/>
</dbReference>
<dbReference type="Proteomes" id="UP001589718">
    <property type="component" value="Unassembled WGS sequence"/>
</dbReference>
<reference evidence="1 2" key="1">
    <citation type="submission" date="2024-09" db="EMBL/GenBank/DDBJ databases">
        <authorList>
            <person name="Sun Q."/>
            <person name="Mori K."/>
        </authorList>
    </citation>
    <scope>NUCLEOTIDE SEQUENCE [LARGE SCALE GENOMIC DNA]</scope>
    <source>
        <strain evidence="1 2">JCM 4362</strain>
    </source>
</reference>